<accession>A0AA41YVE8</accession>
<proteinExistence type="predicted"/>
<dbReference type="NCBIfam" id="NF006053">
    <property type="entry name" value="PRK08201.1"/>
    <property type="match status" value="1"/>
</dbReference>
<dbReference type="InterPro" id="IPR051458">
    <property type="entry name" value="Cyt/Met_Dipeptidase"/>
</dbReference>
<evidence type="ECO:0000256" key="2">
    <source>
        <dbReference type="ARBA" id="ARBA00022723"/>
    </source>
</evidence>
<organism evidence="5 6">
    <name type="scientific">Limobrevibacterium gyesilva</name>
    <dbReference type="NCBI Taxonomy" id="2991712"/>
    <lineage>
        <taxon>Bacteria</taxon>
        <taxon>Pseudomonadati</taxon>
        <taxon>Pseudomonadota</taxon>
        <taxon>Alphaproteobacteria</taxon>
        <taxon>Acetobacterales</taxon>
        <taxon>Acetobacteraceae</taxon>
        <taxon>Limobrevibacterium</taxon>
    </lineage>
</organism>
<dbReference type="NCBIfam" id="NF005914">
    <property type="entry name" value="PRK07907.1"/>
    <property type="match status" value="1"/>
</dbReference>
<reference evidence="5" key="2">
    <citation type="submission" date="2022-10" db="EMBL/GenBank/DDBJ databases">
        <authorList>
            <person name="Trinh H.N."/>
        </authorList>
    </citation>
    <scope>NUCLEOTIDE SEQUENCE</scope>
    <source>
        <strain evidence="5">RN2-1</strain>
    </source>
</reference>
<dbReference type="AlphaFoldDB" id="A0AA41YVE8"/>
<dbReference type="Pfam" id="PF01546">
    <property type="entry name" value="Peptidase_M20"/>
    <property type="match status" value="1"/>
</dbReference>
<dbReference type="EC" id="3.4.13.-" evidence="5"/>
<evidence type="ECO:0000313" key="5">
    <source>
        <dbReference type="EMBL" id="MCW3477160.1"/>
    </source>
</evidence>
<dbReference type="EMBL" id="JAPDNT010000030">
    <property type="protein sequence ID" value="MCW3477160.1"/>
    <property type="molecule type" value="Genomic_DNA"/>
</dbReference>
<dbReference type="PANTHER" id="PTHR43270:SF12">
    <property type="entry name" value="SUCCINYL-DIAMINOPIMELATE DESUCCINYLASE"/>
    <property type="match status" value="1"/>
</dbReference>
<evidence type="ECO:0000256" key="3">
    <source>
        <dbReference type="ARBA" id="ARBA00022801"/>
    </source>
</evidence>
<keyword evidence="2" id="KW-0479">Metal-binding</keyword>
<dbReference type="InterPro" id="IPR002933">
    <property type="entry name" value="Peptidase_M20"/>
</dbReference>
<comment type="caution">
    <text evidence="5">The sequence shown here is derived from an EMBL/GenBank/DDBJ whole genome shotgun (WGS) entry which is preliminary data.</text>
</comment>
<dbReference type="GO" id="GO:0006508">
    <property type="term" value="P:proteolysis"/>
    <property type="evidence" value="ECO:0007669"/>
    <property type="project" value="UniProtKB-KW"/>
</dbReference>
<keyword evidence="5" id="KW-0224">Dipeptidase</keyword>
<dbReference type="PANTHER" id="PTHR43270">
    <property type="entry name" value="BETA-ALA-HIS DIPEPTIDASE"/>
    <property type="match status" value="1"/>
</dbReference>
<gene>
    <name evidence="5" type="ORF">OL599_21545</name>
</gene>
<name>A0AA41YVE8_9PROT</name>
<dbReference type="SUPFAM" id="SSF53187">
    <property type="entry name" value="Zn-dependent exopeptidases"/>
    <property type="match status" value="1"/>
</dbReference>
<evidence type="ECO:0000313" key="6">
    <source>
        <dbReference type="Proteomes" id="UP001165679"/>
    </source>
</evidence>
<dbReference type="Pfam" id="PF07687">
    <property type="entry name" value="M20_dimer"/>
    <property type="match status" value="1"/>
</dbReference>
<dbReference type="Gene3D" id="3.40.630.10">
    <property type="entry name" value="Zn peptidases"/>
    <property type="match status" value="1"/>
</dbReference>
<reference evidence="5" key="1">
    <citation type="submission" date="2022-09" db="EMBL/GenBank/DDBJ databases">
        <title>Rhodovastum sp. nov. RN2-1 isolated from soil in Seongnam, South Korea.</title>
        <authorList>
            <person name="Le N.T."/>
        </authorList>
    </citation>
    <scope>NUCLEOTIDE SEQUENCE</scope>
    <source>
        <strain evidence="5">RN2-1</strain>
    </source>
</reference>
<sequence>MIEAVDAWLAAHRQRLLDELFAFIRAPSVSTDPAYAEGMRQAAALLEGRLRRIGLDNVRLLDGGGHKSVYGEWLGAPGQPTILVYGHYDVQPPDPLELWETPPFEPTLRDGRIHARGASDDKAPLWIAVSAIEAWLAVAGRLPVNVKLLLEGEEEVGSQSLPAIMAAHRDLLAADVLISADGGRWRPGVSSVNTNSRGLVALELTVRTAARDLHSGRFGGPVGNAPMALARLLASLHDERNRIAVPGFFDGLQRPGNADIASMHALGFDEAAFFSEIGARPGAMEPGVSLLESLWFRPTLEVNGIAGGYDGPGGKTVIPCEARAKISCRLGPGQAPAQVANAVDAHLRAHCPDWVELEISHERKGTAAYAVPEDDPYLAAVERVVERVHGAKPLRVGVGGTLPISAMAKEMLELETVMLSYAIADERIHAPNEFFRLSSFDEGLAAWARLLPELVRA</sequence>
<protein>
    <submittedName>
        <fullName evidence="5">Dipeptidase</fullName>
        <ecNumber evidence="5">3.4.13.-</ecNumber>
    </submittedName>
</protein>
<dbReference type="Gene3D" id="3.30.70.360">
    <property type="match status" value="1"/>
</dbReference>
<dbReference type="NCBIfam" id="NF006579">
    <property type="entry name" value="PRK09104.1"/>
    <property type="match status" value="1"/>
</dbReference>
<dbReference type="RefSeq" id="WP_264716088.1">
    <property type="nucleotide sequence ID" value="NZ_JAPDNT010000030.1"/>
</dbReference>
<evidence type="ECO:0000256" key="1">
    <source>
        <dbReference type="ARBA" id="ARBA00022670"/>
    </source>
</evidence>
<keyword evidence="1" id="KW-0645">Protease</keyword>
<dbReference type="InterPro" id="IPR011650">
    <property type="entry name" value="Peptidase_M20_dimer"/>
</dbReference>
<feature type="domain" description="Peptidase M20 dimerisation" evidence="4">
    <location>
        <begin position="197"/>
        <end position="354"/>
    </location>
</feature>
<dbReference type="GO" id="GO:0016805">
    <property type="term" value="F:dipeptidase activity"/>
    <property type="evidence" value="ECO:0007669"/>
    <property type="project" value="UniProtKB-KW"/>
</dbReference>
<keyword evidence="3 5" id="KW-0378">Hydrolase</keyword>
<dbReference type="GO" id="GO:0046872">
    <property type="term" value="F:metal ion binding"/>
    <property type="evidence" value="ECO:0007669"/>
    <property type="project" value="UniProtKB-KW"/>
</dbReference>
<evidence type="ECO:0000259" key="4">
    <source>
        <dbReference type="Pfam" id="PF07687"/>
    </source>
</evidence>
<keyword evidence="6" id="KW-1185">Reference proteome</keyword>
<dbReference type="Proteomes" id="UP001165679">
    <property type="component" value="Unassembled WGS sequence"/>
</dbReference>